<accession>A0A1H3F7E3</accession>
<proteinExistence type="predicted"/>
<evidence type="ECO:0000313" key="4">
    <source>
        <dbReference type="Proteomes" id="UP000199170"/>
    </source>
</evidence>
<dbReference type="InterPro" id="IPR000182">
    <property type="entry name" value="GNAT_dom"/>
</dbReference>
<feature type="domain" description="N-acetyltransferase" evidence="2">
    <location>
        <begin position="1"/>
        <end position="147"/>
    </location>
</feature>
<dbReference type="OrthoDB" id="104811at2157"/>
<dbReference type="Proteomes" id="UP000199170">
    <property type="component" value="Unassembled WGS sequence"/>
</dbReference>
<dbReference type="InterPro" id="IPR016181">
    <property type="entry name" value="Acyl_CoA_acyltransferase"/>
</dbReference>
<sequence length="197" mass="22615">MYVRDAKNRDEVWLLDRIEEADIDDPAFRSRDYVIALDEETSRKAGFGRIRVHKTDAGEFCELAFVYTLPPWRQQGVAAHVIERLVSEASDEGYDTVYTFTRQPSYFTPFDFEPRETGDLPAAVRERLETVRKERGEDVIAMAVHADDFTVPSRFRERFKNASPADEPEDGEVPIEETAEDFGIDADEATYKYDTGN</sequence>
<organism evidence="3 4">
    <name type="scientific">Halobellus clavatus</name>
    <dbReference type="NCBI Taxonomy" id="660517"/>
    <lineage>
        <taxon>Archaea</taxon>
        <taxon>Methanobacteriati</taxon>
        <taxon>Methanobacteriota</taxon>
        <taxon>Stenosarchaea group</taxon>
        <taxon>Halobacteria</taxon>
        <taxon>Halobacteriales</taxon>
        <taxon>Haloferacaceae</taxon>
        <taxon>Halobellus</taxon>
    </lineage>
</organism>
<feature type="region of interest" description="Disordered" evidence="1">
    <location>
        <begin position="159"/>
        <end position="197"/>
    </location>
</feature>
<dbReference type="AlphaFoldDB" id="A0A1H3F7E3"/>
<dbReference type="SUPFAM" id="SSF55729">
    <property type="entry name" value="Acyl-CoA N-acyltransferases (Nat)"/>
    <property type="match status" value="1"/>
</dbReference>
<name>A0A1H3F7E3_9EURY</name>
<gene>
    <name evidence="3" type="ORF">SAMN04487946_103207</name>
</gene>
<dbReference type="GO" id="GO:0016747">
    <property type="term" value="F:acyltransferase activity, transferring groups other than amino-acyl groups"/>
    <property type="evidence" value="ECO:0007669"/>
    <property type="project" value="InterPro"/>
</dbReference>
<dbReference type="PROSITE" id="PS51186">
    <property type="entry name" value="GNAT"/>
    <property type="match status" value="1"/>
</dbReference>
<feature type="compositionally biased region" description="Acidic residues" evidence="1">
    <location>
        <begin position="166"/>
        <end position="188"/>
    </location>
</feature>
<dbReference type="Pfam" id="PF00583">
    <property type="entry name" value="Acetyltransf_1"/>
    <property type="match status" value="1"/>
</dbReference>
<evidence type="ECO:0000313" key="3">
    <source>
        <dbReference type="EMBL" id="SDX86906.1"/>
    </source>
</evidence>
<reference evidence="4" key="1">
    <citation type="submission" date="2016-10" db="EMBL/GenBank/DDBJ databases">
        <authorList>
            <person name="Varghese N."/>
            <person name="Submissions S."/>
        </authorList>
    </citation>
    <scope>NUCLEOTIDE SEQUENCE [LARGE SCALE GENOMIC DNA]</scope>
    <source>
        <strain evidence="4">CGMCC 1.10118</strain>
    </source>
</reference>
<keyword evidence="4" id="KW-1185">Reference proteome</keyword>
<dbReference type="RefSeq" id="WP_089766471.1">
    <property type="nucleotide sequence ID" value="NZ_FNPB01000003.1"/>
</dbReference>
<dbReference type="Gene3D" id="3.40.630.30">
    <property type="match status" value="1"/>
</dbReference>
<evidence type="ECO:0000256" key="1">
    <source>
        <dbReference type="SAM" id="MobiDB-lite"/>
    </source>
</evidence>
<dbReference type="EMBL" id="FNPB01000003">
    <property type="protein sequence ID" value="SDX86906.1"/>
    <property type="molecule type" value="Genomic_DNA"/>
</dbReference>
<protein>
    <submittedName>
        <fullName evidence="3">N-acetylglutamate synthase, GNAT family</fullName>
    </submittedName>
</protein>
<evidence type="ECO:0000259" key="2">
    <source>
        <dbReference type="PROSITE" id="PS51186"/>
    </source>
</evidence>